<name>A0A9W9Q077_9EURO</name>
<keyword evidence="2" id="KW-1185">Reference proteome</keyword>
<dbReference type="OrthoDB" id="5238363at2759"/>
<dbReference type="Proteomes" id="UP001147746">
    <property type="component" value="Unassembled WGS sequence"/>
</dbReference>
<sequence length="164" mass="18662">MKLTASTKNLSLLYSSKHVIPPIAARYMGSPVHPIAPKIAHSWKGRDRDTLWWRVSVSHITQLKRVVRSLCARQARLAFELALKEKGFDRLGRPLPSSYSWLPRDPLTGSVDLIIRPSFVKQSFETVQHDARLVLEGLLKQRAMHNQIAYPYPRSEAPPGMERA</sequence>
<accession>A0A9W9Q077</accession>
<proteinExistence type="predicted"/>
<dbReference type="EMBL" id="JAPZBO010000003">
    <property type="protein sequence ID" value="KAJ5321516.1"/>
    <property type="molecule type" value="Genomic_DNA"/>
</dbReference>
<evidence type="ECO:0000313" key="1">
    <source>
        <dbReference type="EMBL" id="KAJ5321516.1"/>
    </source>
</evidence>
<organism evidence="1 2">
    <name type="scientific">Penicillium atrosanguineum</name>
    <dbReference type="NCBI Taxonomy" id="1132637"/>
    <lineage>
        <taxon>Eukaryota</taxon>
        <taxon>Fungi</taxon>
        <taxon>Dikarya</taxon>
        <taxon>Ascomycota</taxon>
        <taxon>Pezizomycotina</taxon>
        <taxon>Eurotiomycetes</taxon>
        <taxon>Eurotiomycetidae</taxon>
        <taxon>Eurotiales</taxon>
        <taxon>Aspergillaceae</taxon>
        <taxon>Penicillium</taxon>
    </lineage>
</organism>
<evidence type="ECO:0000313" key="2">
    <source>
        <dbReference type="Proteomes" id="UP001147746"/>
    </source>
</evidence>
<protein>
    <submittedName>
        <fullName evidence="1">Uncharacterized protein</fullName>
    </submittedName>
</protein>
<comment type="caution">
    <text evidence="1">The sequence shown here is derived from an EMBL/GenBank/DDBJ whole genome shotgun (WGS) entry which is preliminary data.</text>
</comment>
<dbReference type="AlphaFoldDB" id="A0A9W9Q077"/>
<gene>
    <name evidence="1" type="ORF">N7476_004518</name>
</gene>
<reference evidence="1" key="2">
    <citation type="journal article" date="2023" name="IMA Fungus">
        <title>Comparative genomic study of the Penicillium genus elucidates a diverse pangenome and 15 lateral gene transfer events.</title>
        <authorList>
            <person name="Petersen C."/>
            <person name="Sorensen T."/>
            <person name="Nielsen M.R."/>
            <person name="Sondergaard T.E."/>
            <person name="Sorensen J.L."/>
            <person name="Fitzpatrick D.A."/>
            <person name="Frisvad J.C."/>
            <person name="Nielsen K.L."/>
        </authorList>
    </citation>
    <scope>NUCLEOTIDE SEQUENCE</scope>
    <source>
        <strain evidence="1">IBT 21472</strain>
    </source>
</reference>
<reference evidence="1" key="1">
    <citation type="submission" date="2022-12" db="EMBL/GenBank/DDBJ databases">
        <authorList>
            <person name="Petersen C."/>
        </authorList>
    </citation>
    <scope>NUCLEOTIDE SEQUENCE</scope>
    <source>
        <strain evidence="1">IBT 21472</strain>
    </source>
</reference>